<protein>
    <submittedName>
        <fullName evidence="1">Antitoxin MazE</fullName>
    </submittedName>
</protein>
<dbReference type="AlphaFoldDB" id="A0A4Q7LVZ1"/>
<reference evidence="1 2" key="1">
    <citation type="submission" date="2019-02" db="EMBL/GenBank/DDBJ databases">
        <title>Genomic Encyclopedia of Type Strains, Phase IV (KMG-IV): sequencing the most valuable type-strain genomes for metagenomic binning, comparative biology and taxonomic classification.</title>
        <authorList>
            <person name="Goeker M."/>
        </authorList>
    </citation>
    <scope>NUCLEOTIDE SEQUENCE [LARGE SCALE GENOMIC DNA]</scope>
    <source>
        <strain evidence="1 2">DSM 10617</strain>
    </source>
</reference>
<gene>
    <name evidence="1" type="ORF">EV685_0447</name>
</gene>
<dbReference type="Proteomes" id="UP000293433">
    <property type="component" value="Unassembled WGS sequence"/>
</dbReference>
<name>A0A4Q7LVZ1_9BURK</name>
<evidence type="ECO:0000313" key="1">
    <source>
        <dbReference type="EMBL" id="RZS58168.1"/>
    </source>
</evidence>
<accession>A0A4Q7LVZ1</accession>
<dbReference type="SUPFAM" id="SSF89447">
    <property type="entry name" value="AbrB/MazE/MraZ-like"/>
    <property type="match status" value="1"/>
</dbReference>
<dbReference type="EMBL" id="SGWV01000007">
    <property type="protein sequence ID" value="RZS58168.1"/>
    <property type="molecule type" value="Genomic_DNA"/>
</dbReference>
<organism evidence="1 2">
    <name type="scientific">Sphaerotilus mobilis</name>
    <dbReference type="NCBI Taxonomy" id="47994"/>
    <lineage>
        <taxon>Bacteria</taxon>
        <taxon>Pseudomonadati</taxon>
        <taxon>Pseudomonadota</taxon>
        <taxon>Betaproteobacteria</taxon>
        <taxon>Burkholderiales</taxon>
        <taxon>Sphaerotilaceae</taxon>
        <taxon>Sphaerotilus</taxon>
    </lineage>
</organism>
<dbReference type="RefSeq" id="WP_242615377.1">
    <property type="nucleotide sequence ID" value="NZ_SGWV01000007.1"/>
</dbReference>
<keyword evidence="2" id="KW-1185">Reference proteome</keyword>
<evidence type="ECO:0000313" key="2">
    <source>
        <dbReference type="Proteomes" id="UP000293433"/>
    </source>
</evidence>
<comment type="caution">
    <text evidence="1">The sequence shown here is derived from an EMBL/GenBank/DDBJ whole genome shotgun (WGS) entry which is preliminary data.</text>
</comment>
<proteinExistence type="predicted"/>
<sequence>MPATRRDKDALDRHVYIRINTRPRNIDMSHFKTSEQTVQAWGNGLGIRVTAAVAKAARLSRGSAVVVEVVEDGLLIRPVGLNRLTLAQKLAAYDPVLHGGEAMADGPVGVEAP</sequence>
<dbReference type="InterPro" id="IPR037914">
    <property type="entry name" value="SpoVT-AbrB_sf"/>
</dbReference>
<dbReference type="Gene3D" id="2.10.260.10">
    <property type="match status" value="1"/>
</dbReference>